<evidence type="ECO:0000256" key="1">
    <source>
        <dbReference type="SAM" id="MobiDB-lite"/>
    </source>
</evidence>
<dbReference type="EMBL" id="KN120575">
    <property type="protein sequence ID" value="KFO38240.1"/>
    <property type="molecule type" value="Genomic_DNA"/>
</dbReference>
<evidence type="ECO:0000313" key="2">
    <source>
        <dbReference type="EMBL" id="KFO38240.1"/>
    </source>
</evidence>
<reference evidence="2 3" key="1">
    <citation type="submission" date="2013-11" db="EMBL/GenBank/DDBJ databases">
        <title>The Damaraland mole rat (Fukomys damarensis) genome and evolution of African mole rats.</title>
        <authorList>
            <person name="Gladyshev V.N."/>
            <person name="Fang X."/>
        </authorList>
    </citation>
    <scope>NUCLEOTIDE SEQUENCE [LARGE SCALE GENOMIC DNA]</scope>
    <source>
        <tissue evidence="2">Liver</tissue>
    </source>
</reference>
<protein>
    <submittedName>
        <fullName evidence="2">Uncharacterized protein</fullName>
    </submittedName>
</protein>
<accession>A0A091E6P8</accession>
<gene>
    <name evidence="2" type="ORF">H920_00353</name>
</gene>
<organism evidence="2 3">
    <name type="scientific">Fukomys damarensis</name>
    <name type="common">Damaraland mole rat</name>
    <name type="synonym">Cryptomys damarensis</name>
    <dbReference type="NCBI Taxonomy" id="885580"/>
    <lineage>
        <taxon>Eukaryota</taxon>
        <taxon>Metazoa</taxon>
        <taxon>Chordata</taxon>
        <taxon>Craniata</taxon>
        <taxon>Vertebrata</taxon>
        <taxon>Euteleostomi</taxon>
        <taxon>Mammalia</taxon>
        <taxon>Eutheria</taxon>
        <taxon>Euarchontoglires</taxon>
        <taxon>Glires</taxon>
        <taxon>Rodentia</taxon>
        <taxon>Hystricomorpha</taxon>
        <taxon>Bathyergidae</taxon>
        <taxon>Fukomys</taxon>
    </lineage>
</organism>
<name>A0A091E6P8_FUKDA</name>
<feature type="compositionally biased region" description="Polar residues" evidence="1">
    <location>
        <begin position="17"/>
        <end position="29"/>
    </location>
</feature>
<dbReference type="Proteomes" id="UP000028990">
    <property type="component" value="Unassembled WGS sequence"/>
</dbReference>
<feature type="non-terminal residue" evidence="2">
    <location>
        <position position="1"/>
    </location>
</feature>
<sequence length="84" mass="8808">KRACRTSEANGHERGSHQVNMSVLGSWSTEDMESLPRGCPNAAGPPGSQGRAGSVIPQNGGRNMIQLCPRCIAGESVSTLTMLL</sequence>
<feature type="region of interest" description="Disordered" evidence="1">
    <location>
        <begin position="1"/>
        <end position="57"/>
    </location>
</feature>
<evidence type="ECO:0000313" key="3">
    <source>
        <dbReference type="Proteomes" id="UP000028990"/>
    </source>
</evidence>
<dbReference type="AlphaFoldDB" id="A0A091E6P8"/>
<keyword evidence="3" id="KW-1185">Reference proteome</keyword>
<proteinExistence type="predicted"/>